<evidence type="ECO:0000313" key="2">
    <source>
        <dbReference type="EMBL" id="WAR27519.1"/>
    </source>
</evidence>
<organism evidence="2 3">
    <name type="scientific">Mya arenaria</name>
    <name type="common">Soft-shell clam</name>
    <dbReference type="NCBI Taxonomy" id="6604"/>
    <lineage>
        <taxon>Eukaryota</taxon>
        <taxon>Metazoa</taxon>
        <taxon>Spiralia</taxon>
        <taxon>Lophotrochozoa</taxon>
        <taxon>Mollusca</taxon>
        <taxon>Bivalvia</taxon>
        <taxon>Autobranchia</taxon>
        <taxon>Heteroconchia</taxon>
        <taxon>Euheterodonta</taxon>
        <taxon>Imparidentia</taxon>
        <taxon>Neoheterodontei</taxon>
        <taxon>Myida</taxon>
        <taxon>Myoidea</taxon>
        <taxon>Myidae</taxon>
        <taxon>Mya</taxon>
    </lineage>
</organism>
<evidence type="ECO:0000256" key="1">
    <source>
        <dbReference type="SAM" id="MobiDB-lite"/>
    </source>
</evidence>
<feature type="region of interest" description="Disordered" evidence="1">
    <location>
        <begin position="151"/>
        <end position="179"/>
    </location>
</feature>
<keyword evidence="3" id="KW-1185">Reference proteome</keyword>
<sequence length="302" mass="33914">MESTSHKLNERLIFAENGIQDGQKCSEKTLKCQIVREDSESKHTGFGIKAVVDTYHTGSNSEHLINILGMPNVDISDEIYVPNDIAESLGERDKREVFKDVLSQKTKGKSLLRFDKEHAEYPGGRIHSALLNLQEETRQESAINARYRRAAKQKRKCKQDPSKCNKRGNNGSRRSKNKPKKLLKFQIAHKDQQPPIHLKDPSTAVVDEAGTYFVYASALVRSKSVDTYIEIEFKDQQGTLKERSISQNGVDIGVNVGVTRESQSKTCTLHGLVSLDVSDSIRLYVNNDESTKFETFGSLNVA</sequence>
<reference evidence="2" key="1">
    <citation type="submission" date="2022-11" db="EMBL/GenBank/DDBJ databases">
        <title>Centuries of genome instability and evolution in soft-shell clam transmissible cancer (bioRxiv).</title>
        <authorList>
            <person name="Hart S.F.M."/>
            <person name="Yonemitsu M.A."/>
            <person name="Giersch R.M."/>
            <person name="Beal B.F."/>
            <person name="Arriagada G."/>
            <person name="Davis B.W."/>
            <person name="Ostrander E.A."/>
            <person name="Goff S.P."/>
            <person name="Metzger M.J."/>
        </authorList>
    </citation>
    <scope>NUCLEOTIDE SEQUENCE</scope>
    <source>
        <strain evidence="2">MELC-2E11</strain>
        <tissue evidence="2">Siphon/mantle</tissue>
    </source>
</reference>
<protein>
    <submittedName>
        <fullName evidence="2">Uncharacterized protein</fullName>
    </submittedName>
</protein>
<dbReference type="InterPro" id="IPR008983">
    <property type="entry name" value="Tumour_necrosis_fac-like_dom"/>
</dbReference>
<dbReference type="EMBL" id="CP111026">
    <property type="protein sequence ID" value="WAR27519.1"/>
    <property type="molecule type" value="Genomic_DNA"/>
</dbReference>
<gene>
    <name evidence="2" type="ORF">MAR_013223</name>
</gene>
<evidence type="ECO:0000313" key="3">
    <source>
        <dbReference type="Proteomes" id="UP001164746"/>
    </source>
</evidence>
<accession>A0ABY7G298</accession>
<name>A0ABY7G298_MYAAR</name>
<dbReference type="Gene3D" id="2.60.120.40">
    <property type="match status" value="1"/>
</dbReference>
<dbReference type="Proteomes" id="UP001164746">
    <property type="component" value="Chromosome 15"/>
</dbReference>
<proteinExistence type="predicted"/>